<proteinExistence type="predicted"/>
<keyword evidence="9" id="KW-0862">Zinc</keyword>
<evidence type="ECO:0000256" key="6">
    <source>
        <dbReference type="ARBA" id="ARBA00022723"/>
    </source>
</evidence>
<dbReference type="Pfam" id="PF13920">
    <property type="entry name" value="zf-C3HC4_3"/>
    <property type="match status" value="1"/>
</dbReference>
<evidence type="ECO:0000256" key="4">
    <source>
        <dbReference type="ARBA" id="ARBA00022679"/>
    </source>
</evidence>
<dbReference type="PANTHER" id="PTHR47355">
    <property type="entry name" value="E3 UBIQUITIN-PROTEIN LIGASE SPL2"/>
    <property type="match status" value="1"/>
</dbReference>
<keyword evidence="11 13" id="KW-0472">Membrane</keyword>
<comment type="caution">
    <text evidence="15">The sequence shown here is derived from an EMBL/GenBank/DDBJ whole genome shotgun (WGS) entry which is preliminary data.</text>
</comment>
<dbReference type="SUPFAM" id="SSF57850">
    <property type="entry name" value="RING/U-box"/>
    <property type="match status" value="1"/>
</dbReference>
<keyword evidence="8" id="KW-0833">Ubl conjugation pathway</keyword>
<dbReference type="Proteomes" id="UP000824469">
    <property type="component" value="Unassembled WGS sequence"/>
</dbReference>
<evidence type="ECO:0000256" key="5">
    <source>
        <dbReference type="ARBA" id="ARBA00022692"/>
    </source>
</evidence>
<gene>
    <name evidence="15" type="ORF">KI387_015218</name>
</gene>
<protein>
    <recommendedName>
        <fullName evidence="3">RING-type E3 ubiquitin transferase</fullName>
        <ecNumber evidence="3">2.3.2.27</ecNumber>
    </recommendedName>
</protein>
<dbReference type="PROSITE" id="PS50089">
    <property type="entry name" value="ZF_RING_2"/>
    <property type="match status" value="1"/>
</dbReference>
<dbReference type="InterPro" id="IPR022170">
    <property type="entry name" value="MUL1-like"/>
</dbReference>
<dbReference type="EMBL" id="JAHRHJ020000003">
    <property type="protein sequence ID" value="KAH9320579.1"/>
    <property type="molecule type" value="Genomic_DNA"/>
</dbReference>
<dbReference type="CDD" id="cd23145">
    <property type="entry name" value="RING-HC_SPL2-like"/>
    <property type="match status" value="1"/>
</dbReference>
<evidence type="ECO:0000259" key="14">
    <source>
        <dbReference type="PROSITE" id="PS50089"/>
    </source>
</evidence>
<comment type="subcellular location">
    <subcellularLocation>
        <location evidence="2">Membrane</location>
        <topology evidence="2">Multi-pass membrane protein</topology>
    </subcellularLocation>
</comment>
<dbReference type="GO" id="GO:0016020">
    <property type="term" value="C:membrane"/>
    <property type="evidence" value="ECO:0007669"/>
    <property type="project" value="UniProtKB-SubCell"/>
</dbReference>
<organism evidence="15 16">
    <name type="scientific">Taxus chinensis</name>
    <name type="common">Chinese yew</name>
    <name type="synonym">Taxus wallichiana var. chinensis</name>
    <dbReference type="NCBI Taxonomy" id="29808"/>
    <lineage>
        <taxon>Eukaryota</taxon>
        <taxon>Viridiplantae</taxon>
        <taxon>Streptophyta</taxon>
        <taxon>Embryophyta</taxon>
        <taxon>Tracheophyta</taxon>
        <taxon>Spermatophyta</taxon>
        <taxon>Pinopsida</taxon>
        <taxon>Pinidae</taxon>
        <taxon>Conifers II</taxon>
        <taxon>Cupressales</taxon>
        <taxon>Taxaceae</taxon>
        <taxon>Taxus</taxon>
    </lineage>
</organism>
<dbReference type="AlphaFoldDB" id="A0AA38GFK6"/>
<evidence type="ECO:0000256" key="12">
    <source>
        <dbReference type="PROSITE-ProRule" id="PRU00175"/>
    </source>
</evidence>
<comment type="catalytic activity">
    <reaction evidence="1">
        <text>S-ubiquitinyl-[E2 ubiquitin-conjugating enzyme]-L-cysteine + [acceptor protein]-L-lysine = [E2 ubiquitin-conjugating enzyme]-L-cysteine + N(6)-ubiquitinyl-[acceptor protein]-L-lysine.</text>
        <dbReference type="EC" id="2.3.2.27"/>
    </reaction>
</comment>
<evidence type="ECO:0000256" key="2">
    <source>
        <dbReference type="ARBA" id="ARBA00004141"/>
    </source>
</evidence>
<feature type="transmembrane region" description="Helical" evidence="13">
    <location>
        <begin position="12"/>
        <end position="37"/>
    </location>
</feature>
<sequence>MASHEQEISQAILRVALAGDGVVLGLGLAVIAIKTWFKFSSNSKALTKIQSTPVSRIADLRSLLSDDDRSRTRDHDACEQLVIVRGEVQPATIADGKQSDGVLTTPNSGDNAVIFLKSQTCLYNEWRGLFGWSADWRALFGGALKEQVTTSMRKVPFVLIEKEGWLKFNRVHINLDDSRHPLPLTTVYHHLQPVDASPYTVFQAIFGRGYPVGLLDEEKILAPGKEITAIGHLHLTQDGHPVIKSCKSLPYFLSYLTKDQLVEEIAIVKTVLFWSGIALSSAAIGVLSYSAFRLIEYWKRWRQARLPREEPNMSNAVDDESGEVPDGELCVVCLMRRRRSAFIPCGHLVCCSRCARLVERDSSPKCPVCRQTIRGSVRIYES</sequence>
<dbReference type="InterPro" id="IPR044247">
    <property type="entry name" value="SPL2-like"/>
</dbReference>
<dbReference type="GO" id="GO:0008270">
    <property type="term" value="F:zinc ion binding"/>
    <property type="evidence" value="ECO:0007669"/>
    <property type="project" value="UniProtKB-KW"/>
</dbReference>
<dbReference type="GO" id="GO:0016567">
    <property type="term" value="P:protein ubiquitination"/>
    <property type="evidence" value="ECO:0007669"/>
    <property type="project" value="InterPro"/>
</dbReference>
<evidence type="ECO:0000256" key="9">
    <source>
        <dbReference type="ARBA" id="ARBA00022833"/>
    </source>
</evidence>
<evidence type="ECO:0000256" key="11">
    <source>
        <dbReference type="ARBA" id="ARBA00023136"/>
    </source>
</evidence>
<keyword evidence="10 13" id="KW-1133">Transmembrane helix</keyword>
<keyword evidence="7 12" id="KW-0863">Zinc-finger</keyword>
<dbReference type="OMA" id="RWPQSDY"/>
<dbReference type="GO" id="GO:0061630">
    <property type="term" value="F:ubiquitin protein ligase activity"/>
    <property type="evidence" value="ECO:0007669"/>
    <property type="project" value="UniProtKB-EC"/>
</dbReference>
<evidence type="ECO:0000256" key="3">
    <source>
        <dbReference type="ARBA" id="ARBA00012483"/>
    </source>
</evidence>
<feature type="transmembrane region" description="Helical" evidence="13">
    <location>
        <begin position="271"/>
        <end position="292"/>
    </location>
</feature>
<evidence type="ECO:0000256" key="1">
    <source>
        <dbReference type="ARBA" id="ARBA00000900"/>
    </source>
</evidence>
<evidence type="ECO:0000256" key="8">
    <source>
        <dbReference type="ARBA" id="ARBA00022786"/>
    </source>
</evidence>
<evidence type="ECO:0000256" key="10">
    <source>
        <dbReference type="ARBA" id="ARBA00022989"/>
    </source>
</evidence>
<dbReference type="InterPro" id="IPR001841">
    <property type="entry name" value="Znf_RING"/>
</dbReference>
<reference evidence="15 16" key="1">
    <citation type="journal article" date="2021" name="Nat. Plants">
        <title>The Taxus genome provides insights into paclitaxel biosynthesis.</title>
        <authorList>
            <person name="Xiong X."/>
            <person name="Gou J."/>
            <person name="Liao Q."/>
            <person name="Li Y."/>
            <person name="Zhou Q."/>
            <person name="Bi G."/>
            <person name="Li C."/>
            <person name="Du R."/>
            <person name="Wang X."/>
            <person name="Sun T."/>
            <person name="Guo L."/>
            <person name="Liang H."/>
            <person name="Lu P."/>
            <person name="Wu Y."/>
            <person name="Zhang Z."/>
            <person name="Ro D.K."/>
            <person name="Shang Y."/>
            <person name="Huang S."/>
            <person name="Yan J."/>
        </authorList>
    </citation>
    <scope>NUCLEOTIDE SEQUENCE [LARGE SCALE GENOMIC DNA]</scope>
    <source>
        <strain evidence="15">Ta-2019</strain>
    </source>
</reference>
<dbReference type="SMART" id="SM00184">
    <property type="entry name" value="RING"/>
    <property type="match status" value="1"/>
</dbReference>
<evidence type="ECO:0000256" key="13">
    <source>
        <dbReference type="SAM" id="Phobius"/>
    </source>
</evidence>
<dbReference type="Pfam" id="PF12483">
    <property type="entry name" value="GIDE"/>
    <property type="match status" value="1"/>
</dbReference>
<keyword evidence="6" id="KW-0479">Metal-binding</keyword>
<keyword evidence="4" id="KW-0808">Transferase</keyword>
<dbReference type="InterPro" id="IPR013083">
    <property type="entry name" value="Znf_RING/FYVE/PHD"/>
</dbReference>
<evidence type="ECO:0000313" key="16">
    <source>
        <dbReference type="Proteomes" id="UP000824469"/>
    </source>
</evidence>
<evidence type="ECO:0000313" key="15">
    <source>
        <dbReference type="EMBL" id="KAH9320579.1"/>
    </source>
</evidence>
<name>A0AA38GFK6_TAXCH</name>
<keyword evidence="5 13" id="KW-0812">Transmembrane</keyword>
<evidence type="ECO:0000256" key="7">
    <source>
        <dbReference type="ARBA" id="ARBA00022771"/>
    </source>
</evidence>
<dbReference type="EC" id="2.3.2.27" evidence="3"/>
<dbReference type="PANTHER" id="PTHR47355:SF1">
    <property type="entry name" value="E3 UBIQUITIN-PROTEIN LIGASE SPL2"/>
    <property type="match status" value="1"/>
</dbReference>
<accession>A0AA38GFK6</accession>
<feature type="domain" description="RING-type" evidence="14">
    <location>
        <begin position="330"/>
        <end position="370"/>
    </location>
</feature>
<keyword evidence="16" id="KW-1185">Reference proteome</keyword>
<dbReference type="Gene3D" id="3.30.40.10">
    <property type="entry name" value="Zinc/RING finger domain, C3HC4 (zinc finger)"/>
    <property type="match status" value="1"/>
</dbReference>